<evidence type="ECO:0000256" key="5">
    <source>
        <dbReference type="ARBA" id="ARBA00022475"/>
    </source>
</evidence>
<evidence type="ECO:0000256" key="1">
    <source>
        <dbReference type="ARBA" id="ARBA00004651"/>
    </source>
</evidence>
<dbReference type="Pfam" id="PF03653">
    <property type="entry name" value="UPF0093"/>
    <property type="match status" value="1"/>
</dbReference>
<dbReference type="AlphaFoldDB" id="A0A7X6BAQ5"/>
<dbReference type="RefSeq" id="WP_125973110.1">
    <property type="nucleotide sequence ID" value="NZ_BAAADY010000001.1"/>
</dbReference>
<feature type="transmembrane region" description="Helical" evidence="14">
    <location>
        <begin position="60"/>
        <end position="82"/>
    </location>
</feature>
<keyword evidence="12 14" id="KW-0472">Membrane</keyword>
<keyword evidence="6 14" id="KW-0349">Heme</keyword>
<keyword evidence="17" id="KW-1185">Reference proteome</keyword>
<keyword evidence="5 14" id="KW-1003">Cell membrane</keyword>
<dbReference type="GO" id="GO:0070818">
    <property type="term" value="F:protoporphyrinogen oxidase activity"/>
    <property type="evidence" value="ECO:0007669"/>
    <property type="project" value="UniProtKB-UniRule"/>
</dbReference>
<comment type="subunit">
    <text evidence="14">Homodimer.</text>
</comment>
<feature type="binding site" description="axial binding residue" evidence="14">
    <location>
        <position position="94"/>
    </location>
    <ligand>
        <name>heme</name>
        <dbReference type="ChEBI" id="CHEBI:30413"/>
    </ligand>
    <ligandPart>
        <name>Fe</name>
        <dbReference type="ChEBI" id="CHEBI:18248"/>
    </ligandPart>
</feature>
<comment type="function">
    <text evidence="14 15">Catalyzes the oxidation of protoporphyrinogen IX to protoporphyrin IX.</text>
</comment>
<keyword evidence="11 14" id="KW-0408">Iron</keyword>
<evidence type="ECO:0000256" key="7">
    <source>
        <dbReference type="ARBA" id="ARBA00022692"/>
    </source>
</evidence>
<dbReference type="GO" id="GO:0005886">
    <property type="term" value="C:plasma membrane"/>
    <property type="evidence" value="ECO:0007669"/>
    <property type="project" value="UniProtKB-SubCell"/>
</dbReference>
<evidence type="ECO:0000256" key="10">
    <source>
        <dbReference type="ARBA" id="ARBA00023002"/>
    </source>
</evidence>
<sequence length="150" mass="16678">MIGWLGSAYLWVKAFHVIFVIFWMAGLFLFPRYLIHHQEALGTPEAAAWAKREALLKRMILTPSMLIVWVLGLALSANIGLFDGQAGIGWLHAKLLLVVLLSGYHGWAVGYARKLGRGEAPIATRTLRFLNEVPALALVFIVILAEVKPF</sequence>
<feature type="transmembrane region" description="Helical" evidence="14">
    <location>
        <begin position="129"/>
        <end position="147"/>
    </location>
</feature>
<dbReference type="EC" id="1.3.99.-" evidence="14 15"/>
<evidence type="ECO:0000256" key="9">
    <source>
        <dbReference type="ARBA" id="ARBA00022989"/>
    </source>
</evidence>
<feature type="binding site" description="axial binding residue" evidence="14">
    <location>
        <position position="16"/>
    </location>
    <ligand>
        <name>heme</name>
        <dbReference type="ChEBI" id="CHEBI:30413"/>
    </ligand>
    <ligandPart>
        <name>Fe</name>
        <dbReference type="ChEBI" id="CHEBI:18248"/>
    </ligandPart>
</feature>
<gene>
    <name evidence="16" type="ORF">GGR89_000446</name>
</gene>
<dbReference type="PANTHER" id="PTHR40255:SF1">
    <property type="entry name" value="PROTOPORPHYRINOGEN IX OXIDASE"/>
    <property type="match status" value="1"/>
</dbReference>
<proteinExistence type="inferred from homology"/>
<keyword evidence="7 14" id="KW-0812">Transmembrane</keyword>
<protein>
    <recommendedName>
        <fullName evidence="4 14">Protoporphyrinogen IX oxidase</fullName>
        <shortName evidence="14">PPO</shortName>
        <ecNumber evidence="14 15">1.3.99.-</ecNumber>
    </recommendedName>
</protein>
<evidence type="ECO:0000313" key="16">
    <source>
        <dbReference type="EMBL" id="NJB96154.1"/>
    </source>
</evidence>
<feature type="transmembrane region" description="Helical" evidence="14">
    <location>
        <begin position="88"/>
        <end position="108"/>
    </location>
</feature>
<dbReference type="PANTHER" id="PTHR40255">
    <property type="entry name" value="UPF0093 MEMBRANE PROTEIN SLR1790"/>
    <property type="match status" value="1"/>
</dbReference>
<dbReference type="GO" id="GO:0046872">
    <property type="term" value="F:metal ion binding"/>
    <property type="evidence" value="ECO:0007669"/>
    <property type="project" value="UniProtKB-UniRule"/>
</dbReference>
<organism evidence="16 17">
    <name type="scientific">Sphingomonas trueperi</name>
    <dbReference type="NCBI Taxonomy" id="53317"/>
    <lineage>
        <taxon>Bacteria</taxon>
        <taxon>Pseudomonadati</taxon>
        <taxon>Pseudomonadota</taxon>
        <taxon>Alphaproteobacteria</taxon>
        <taxon>Sphingomonadales</taxon>
        <taxon>Sphingomonadaceae</taxon>
        <taxon>Sphingomonas</taxon>
    </lineage>
</organism>
<dbReference type="EMBL" id="JAATJB010000001">
    <property type="protein sequence ID" value="NJB96154.1"/>
    <property type="molecule type" value="Genomic_DNA"/>
</dbReference>
<evidence type="ECO:0000256" key="3">
    <source>
        <dbReference type="ARBA" id="ARBA00006501"/>
    </source>
</evidence>
<keyword evidence="10 14" id="KW-0560">Oxidoreductase</keyword>
<evidence type="ECO:0000256" key="15">
    <source>
        <dbReference type="PIRNR" id="PIRNR004638"/>
    </source>
</evidence>
<evidence type="ECO:0000256" key="12">
    <source>
        <dbReference type="ARBA" id="ARBA00023136"/>
    </source>
</evidence>
<evidence type="ECO:0000256" key="2">
    <source>
        <dbReference type="ARBA" id="ARBA00005073"/>
    </source>
</evidence>
<evidence type="ECO:0000313" key="17">
    <source>
        <dbReference type="Proteomes" id="UP000531251"/>
    </source>
</evidence>
<dbReference type="HAMAP" id="MF_02239">
    <property type="entry name" value="HemJ"/>
    <property type="match status" value="1"/>
</dbReference>
<comment type="catalytic activity">
    <reaction evidence="13 14 15">
        <text>protoporphyrinogen IX + 3 A = protoporphyrin IX + 3 AH2</text>
        <dbReference type="Rhea" id="RHEA:62000"/>
        <dbReference type="ChEBI" id="CHEBI:13193"/>
        <dbReference type="ChEBI" id="CHEBI:17499"/>
        <dbReference type="ChEBI" id="CHEBI:57306"/>
        <dbReference type="ChEBI" id="CHEBI:57307"/>
    </reaction>
</comment>
<comment type="caution">
    <text evidence="16">The sequence shown here is derived from an EMBL/GenBank/DDBJ whole genome shotgun (WGS) entry which is preliminary data.</text>
</comment>
<dbReference type="GO" id="GO:0006782">
    <property type="term" value="P:protoporphyrinogen IX biosynthetic process"/>
    <property type="evidence" value="ECO:0007669"/>
    <property type="project" value="UniProtKB-UniRule"/>
</dbReference>
<reference evidence="16 17" key="1">
    <citation type="submission" date="2020-03" db="EMBL/GenBank/DDBJ databases">
        <title>Genomic Encyclopedia of Type Strains, Phase IV (KMG-IV): sequencing the most valuable type-strain genomes for metagenomic binning, comparative biology and taxonomic classification.</title>
        <authorList>
            <person name="Goeker M."/>
        </authorList>
    </citation>
    <scope>NUCLEOTIDE SEQUENCE [LARGE SCALE GENOMIC DNA]</scope>
    <source>
        <strain evidence="16 17">DSM 7225</strain>
    </source>
</reference>
<accession>A0A7X6BAQ5</accession>
<comment type="subcellular location">
    <subcellularLocation>
        <location evidence="1 14">Cell membrane</location>
        <topology evidence="1 14">Multi-pass membrane protein</topology>
    </subcellularLocation>
</comment>
<dbReference type="PIRSF" id="PIRSF004638">
    <property type="entry name" value="UCP004638"/>
    <property type="match status" value="1"/>
</dbReference>
<evidence type="ECO:0000256" key="14">
    <source>
        <dbReference type="HAMAP-Rule" id="MF_02239"/>
    </source>
</evidence>
<keyword evidence="9 14" id="KW-1133">Transmembrane helix</keyword>
<evidence type="ECO:0000256" key="4">
    <source>
        <dbReference type="ARBA" id="ARBA00017504"/>
    </source>
</evidence>
<keyword evidence="8 14" id="KW-0479">Metal-binding</keyword>
<dbReference type="InterPro" id="IPR005265">
    <property type="entry name" value="HemJ-like"/>
</dbReference>
<evidence type="ECO:0000256" key="13">
    <source>
        <dbReference type="ARBA" id="ARBA00048390"/>
    </source>
</evidence>
<feature type="transmembrane region" description="Helical" evidence="14">
    <location>
        <begin position="6"/>
        <end position="30"/>
    </location>
</feature>
<dbReference type="UniPathway" id="UPA00251">
    <property type="reaction ID" value="UER00324"/>
</dbReference>
<dbReference type="Proteomes" id="UP000531251">
    <property type="component" value="Unassembled WGS sequence"/>
</dbReference>
<comment type="cofactor">
    <cofactor evidence="14 15">
        <name>heme b</name>
        <dbReference type="ChEBI" id="CHEBI:60344"/>
    </cofactor>
    <text evidence="14 15">Binds 1 heme b (iron(II)-protoporphyrin IX) group per subunit.</text>
</comment>
<comment type="pathway">
    <text evidence="2 14 15">Porphyrin-containing compound metabolism; protoporphyrin-IX biosynthesis; protoporphyrin-IX from protoporphyrinogen-IX: step 1/1.</text>
</comment>
<evidence type="ECO:0000256" key="8">
    <source>
        <dbReference type="ARBA" id="ARBA00022723"/>
    </source>
</evidence>
<name>A0A7X6BAQ5_9SPHN</name>
<comment type="similarity">
    <text evidence="3 14 15">Belongs to the HemJ family.</text>
</comment>
<evidence type="ECO:0000256" key="11">
    <source>
        <dbReference type="ARBA" id="ARBA00023004"/>
    </source>
</evidence>
<evidence type="ECO:0000256" key="6">
    <source>
        <dbReference type="ARBA" id="ARBA00022617"/>
    </source>
</evidence>